<comment type="caution">
    <text evidence="2">The sequence shown here is derived from an EMBL/GenBank/DDBJ whole genome shotgun (WGS) entry which is preliminary data.</text>
</comment>
<feature type="region of interest" description="Disordered" evidence="1">
    <location>
        <begin position="1"/>
        <end position="51"/>
    </location>
</feature>
<proteinExistence type="predicted"/>
<dbReference type="Proteomes" id="UP001500483">
    <property type="component" value="Unassembled WGS sequence"/>
</dbReference>
<protein>
    <submittedName>
        <fullName evidence="2">Uncharacterized protein</fullName>
    </submittedName>
</protein>
<dbReference type="RefSeq" id="WP_344924482.1">
    <property type="nucleotide sequence ID" value="NZ_BAAAYK010000026.1"/>
</dbReference>
<reference evidence="3" key="1">
    <citation type="journal article" date="2019" name="Int. J. Syst. Evol. Microbiol.">
        <title>The Global Catalogue of Microorganisms (GCM) 10K type strain sequencing project: providing services to taxonomists for standard genome sequencing and annotation.</title>
        <authorList>
            <consortium name="The Broad Institute Genomics Platform"/>
            <consortium name="The Broad Institute Genome Sequencing Center for Infectious Disease"/>
            <person name="Wu L."/>
            <person name="Ma J."/>
        </authorList>
    </citation>
    <scope>NUCLEOTIDE SEQUENCE [LARGE SCALE GENOMIC DNA]</scope>
    <source>
        <strain evidence="3">JCM 9687</strain>
    </source>
</reference>
<sequence length="252" mass="25572">MHSAPVAPSSVISTGRSGVSTDSAASTSDPSSGTRVSAVPSNAVPVSRNSSTDSAAIIGHWRRSSSRSGVEAVLSCQPRTYVPVPTASISCSTPRATNCPPAEGMFPRRYTEPMHASTSPAVTGSAFIGGNRRCANSTSSINARFSVARIASSPTEGGAAPAIRITALESTSTAAAAAEHTTGCRRPRTASSASSAAPGTAIGAVPPCWISSTTSAEHDNVISAARNHGARRRRPSRCADISGVGLELTTRP</sequence>
<feature type="compositionally biased region" description="Low complexity" evidence="1">
    <location>
        <begin position="17"/>
        <end position="47"/>
    </location>
</feature>
<organism evidence="2 3">
    <name type="scientific">Saccharopolyspora gregorii</name>
    <dbReference type="NCBI Taxonomy" id="33914"/>
    <lineage>
        <taxon>Bacteria</taxon>
        <taxon>Bacillati</taxon>
        <taxon>Actinomycetota</taxon>
        <taxon>Actinomycetes</taxon>
        <taxon>Pseudonocardiales</taxon>
        <taxon>Pseudonocardiaceae</taxon>
        <taxon>Saccharopolyspora</taxon>
    </lineage>
</organism>
<name>A0ABP6RI93_9PSEU</name>
<accession>A0ABP6RI93</accession>
<gene>
    <name evidence="2" type="ORF">GCM10020366_09220</name>
</gene>
<dbReference type="EMBL" id="BAAAYK010000026">
    <property type="protein sequence ID" value="GAA3353983.1"/>
    <property type="molecule type" value="Genomic_DNA"/>
</dbReference>
<keyword evidence="3" id="KW-1185">Reference proteome</keyword>
<feature type="region of interest" description="Disordered" evidence="1">
    <location>
        <begin position="225"/>
        <end position="252"/>
    </location>
</feature>
<evidence type="ECO:0000256" key="1">
    <source>
        <dbReference type="SAM" id="MobiDB-lite"/>
    </source>
</evidence>
<evidence type="ECO:0000313" key="2">
    <source>
        <dbReference type="EMBL" id="GAA3353983.1"/>
    </source>
</evidence>
<evidence type="ECO:0000313" key="3">
    <source>
        <dbReference type="Proteomes" id="UP001500483"/>
    </source>
</evidence>